<feature type="transmembrane region" description="Helical" evidence="1">
    <location>
        <begin position="120"/>
        <end position="140"/>
    </location>
</feature>
<dbReference type="Proteomes" id="UP000193427">
    <property type="component" value="Chromosome"/>
</dbReference>
<dbReference type="InterPro" id="IPR038770">
    <property type="entry name" value="Na+/solute_symporter_sf"/>
</dbReference>
<gene>
    <name evidence="2" type="ORF">A4W93_00560</name>
</gene>
<keyword evidence="1" id="KW-0472">Membrane</keyword>
<keyword evidence="1" id="KW-1133">Transmembrane helix</keyword>
<dbReference type="OrthoDB" id="9792271at2"/>
<dbReference type="PIRSF" id="PIRSF026166">
    <property type="entry name" value="UCP026166"/>
    <property type="match status" value="1"/>
</dbReference>
<evidence type="ECO:0000256" key="1">
    <source>
        <dbReference type="SAM" id="Phobius"/>
    </source>
</evidence>
<dbReference type="Pfam" id="PF13593">
    <property type="entry name" value="SBF_like"/>
    <property type="match status" value="1"/>
</dbReference>
<dbReference type="AlphaFoldDB" id="A0A1W6LHG4"/>
<dbReference type="PANTHER" id="PTHR18640">
    <property type="entry name" value="SOLUTE CARRIER FAMILY 10 MEMBER 7"/>
    <property type="match status" value="1"/>
</dbReference>
<evidence type="ECO:0000313" key="2">
    <source>
        <dbReference type="EMBL" id="ARN23660.1"/>
    </source>
</evidence>
<dbReference type="InterPro" id="IPR016833">
    <property type="entry name" value="Put_Na-Bile_cotransptr"/>
</dbReference>
<proteinExistence type="predicted"/>
<reference evidence="2 3" key="1">
    <citation type="submission" date="2016-04" db="EMBL/GenBank/DDBJ databases">
        <title>Complete genome sequence of natural rubber-degrading, novel Gram-negative bacterium, Rhizobacter gummiphilus strain NS21.</title>
        <authorList>
            <person name="Tabata M."/>
            <person name="Kasai D."/>
            <person name="Fukuda M."/>
        </authorList>
    </citation>
    <scope>NUCLEOTIDE SEQUENCE [LARGE SCALE GENOMIC DNA]</scope>
    <source>
        <strain evidence="2 3">NS21</strain>
    </source>
</reference>
<dbReference type="STRING" id="946333.A4W93_00560"/>
<dbReference type="GO" id="GO:0005886">
    <property type="term" value="C:plasma membrane"/>
    <property type="evidence" value="ECO:0007669"/>
    <property type="project" value="TreeGrafter"/>
</dbReference>
<protein>
    <submittedName>
        <fullName evidence="2">Bile acid:sodium symporter</fullName>
    </submittedName>
</protein>
<dbReference type="EMBL" id="CP015118">
    <property type="protein sequence ID" value="ARN23660.1"/>
    <property type="molecule type" value="Genomic_DNA"/>
</dbReference>
<keyword evidence="1" id="KW-0812">Transmembrane</keyword>
<dbReference type="Gene3D" id="1.20.1530.20">
    <property type="match status" value="1"/>
</dbReference>
<feature type="transmembrane region" description="Helical" evidence="1">
    <location>
        <begin position="61"/>
        <end position="81"/>
    </location>
</feature>
<feature type="transmembrane region" description="Helical" evidence="1">
    <location>
        <begin position="93"/>
        <end position="113"/>
    </location>
</feature>
<feature type="transmembrane region" description="Helical" evidence="1">
    <location>
        <begin position="220"/>
        <end position="244"/>
    </location>
</feature>
<accession>A0A1W6LHG4</accession>
<name>A0A1W6LHG4_9BURK</name>
<dbReference type="KEGG" id="rgu:A4W93_00560"/>
<feature type="transmembrane region" description="Helical" evidence="1">
    <location>
        <begin position="31"/>
        <end position="49"/>
    </location>
</feature>
<sequence length="313" mass="33257">MKGMVIAVVLAFLWPTPGAHGGVLHPELLNKVGVALVFFLNGLSLSLPAMRAGAASWRAHLLIQGATFVLFPLIGVAGVWASHGLVPHDLQLGFFYLCALPSTVSSSVALTVAARGNVPVAVFNATLSSLIGVLVTPMWMGWMLGQAGIEFPIGPVIRDLVLWVLVPLVAGQLARPWLGEWAAKHKSRLQWVDRGTILMLIYTSFADSVVQGVWTRFGVMTVVGTAIATLVLFIVVMLVVRALARLIGLSDADRVAAIFCGSKKTLASGVPMAQMIFGTNPALGLILMPLMLYHPLQLAIGGVLAQRWGGRTG</sequence>
<dbReference type="PANTHER" id="PTHR18640:SF5">
    <property type="entry name" value="SODIUM_BILE ACID COTRANSPORTER 7"/>
    <property type="match status" value="1"/>
</dbReference>
<organism evidence="2 3">
    <name type="scientific">Piscinibacter gummiphilus</name>
    <dbReference type="NCBI Taxonomy" id="946333"/>
    <lineage>
        <taxon>Bacteria</taxon>
        <taxon>Pseudomonadati</taxon>
        <taxon>Pseudomonadota</taxon>
        <taxon>Betaproteobacteria</taxon>
        <taxon>Burkholderiales</taxon>
        <taxon>Sphaerotilaceae</taxon>
        <taxon>Piscinibacter</taxon>
    </lineage>
</organism>
<evidence type="ECO:0000313" key="3">
    <source>
        <dbReference type="Proteomes" id="UP000193427"/>
    </source>
</evidence>
<keyword evidence="3" id="KW-1185">Reference proteome</keyword>